<keyword evidence="1" id="KW-0472">Membrane</keyword>
<dbReference type="RefSeq" id="XP_070870329.1">
    <property type="nucleotide sequence ID" value="XM_071014678.1"/>
</dbReference>
<evidence type="ECO:0000313" key="3">
    <source>
        <dbReference type="Proteomes" id="UP001600064"/>
    </source>
</evidence>
<feature type="transmembrane region" description="Helical" evidence="1">
    <location>
        <begin position="31"/>
        <end position="54"/>
    </location>
</feature>
<evidence type="ECO:0000313" key="2">
    <source>
        <dbReference type="EMBL" id="KAL2271605.1"/>
    </source>
</evidence>
<feature type="transmembrane region" description="Helical" evidence="1">
    <location>
        <begin position="82"/>
        <end position="104"/>
    </location>
</feature>
<dbReference type="GeneID" id="98129322"/>
<feature type="transmembrane region" description="Helical" evidence="1">
    <location>
        <begin position="116"/>
        <end position="142"/>
    </location>
</feature>
<feature type="transmembrane region" description="Helical" evidence="1">
    <location>
        <begin position="178"/>
        <end position="199"/>
    </location>
</feature>
<gene>
    <name evidence="2" type="ORF">VTJ83DRAFT_976</name>
</gene>
<keyword evidence="1" id="KW-1133">Transmembrane helix</keyword>
<sequence length="220" mass="23146">MTEKRSNASTSSLEGDLQDLHLQSKLQTIRLADAGVAGAALLALLAGLSVMGAAGDALRVYDETHLPGEYWLPLWPDDVNSAPTSALVAAGAAVTLANLAGLAFHHVGSLRARASLHLALTFLAPLLGLVASLAAISVYYAADASDARDTLLSWTCRWRDVPMAQAPHWGPLCTQSRAALYLAVVLVPLEAAALALAGARVKVVKYTERYLAARKTPVLN</sequence>
<name>A0ABR4DNB1_9PEZI</name>
<accession>A0ABR4DNB1</accession>
<evidence type="ECO:0000256" key="1">
    <source>
        <dbReference type="SAM" id="Phobius"/>
    </source>
</evidence>
<keyword evidence="1" id="KW-0812">Transmembrane</keyword>
<dbReference type="Proteomes" id="UP001600064">
    <property type="component" value="Unassembled WGS sequence"/>
</dbReference>
<keyword evidence="3" id="KW-1185">Reference proteome</keyword>
<comment type="caution">
    <text evidence="2">The sequence shown here is derived from an EMBL/GenBank/DDBJ whole genome shotgun (WGS) entry which is preliminary data.</text>
</comment>
<protein>
    <submittedName>
        <fullName evidence="2">Uncharacterized protein</fullName>
    </submittedName>
</protein>
<reference evidence="2 3" key="1">
    <citation type="journal article" date="2024" name="Commun. Biol.">
        <title>Comparative genomic analysis of thermophilic fungi reveals convergent evolutionary adaptations and gene losses.</title>
        <authorList>
            <person name="Steindorff A.S."/>
            <person name="Aguilar-Pontes M.V."/>
            <person name="Robinson A.J."/>
            <person name="Andreopoulos B."/>
            <person name="LaButti K."/>
            <person name="Kuo A."/>
            <person name="Mondo S."/>
            <person name="Riley R."/>
            <person name="Otillar R."/>
            <person name="Haridas S."/>
            <person name="Lipzen A."/>
            <person name="Grimwood J."/>
            <person name="Schmutz J."/>
            <person name="Clum A."/>
            <person name="Reid I.D."/>
            <person name="Moisan M.C."/>
            <person name="Butler G."/>
            <person name="Nguyen T.T.M."/>
            <person name="Dewar K."/>
            <person name="Conant G."/>
            <person name="Drula E."/>
            <person name="Henrissat B."/>
            <person name="Hansel C."/>
            <person name="Singer S."/>
            <person name="Hutchinson M.I."/>
            <person name="de Vries R.P."/>
            <person name="Natvig D.O."/>
            <person name="Powell A.J."/>
            <person name="Tsang A."/>
            <person name="Grigoriev I.V."/>
        </authorList>
    </citation>
    <scope>NUCLEOTIDE SEQUENCE [LARGE SCALE GENOMIC DNA]</scope>
    <source>
        <strain evidence="2 3">ATCC 22073</strain>
    </source>
</reference>
<organism evidence="2 3">
    <name type="scientific">Remersonia thermophila</name>
    <dbReference type="NCBI Taxonomy" id="72144"/>
    <lineage>
        <taxon>Eukaryota</taxon>
        <taxon>Fungi</taxon>
        <taxon>Dikarya</taxon>
        <taxon>Ascomycota</taxon>
        <taxon>Pezizomycotina</taxon>
        <taxon>Sordariomycetes</taxon>
        <taxon>Sordariomycetidae</taxon>
        <taxon>Sordariales</taxon>
        <taxon>Sordariales incertae sedis</taxon>
        <taxon>Remersonia</taxon>
    </lineage>
</organism>
<proteinExistence type="predicted"/>
<dbReference type="EMBL" id="JAZGUE010000001">
    <property type="protein sequence ID" value="KAL2271605.1"/>
    <property type="molecule type" value="Genomic_DNA"/>
</dbReference>